<dbReference type="RefSeq" id="WP_380919318.1">
    <property type="nucleotide sequence ID" value="NZ_JBHUPE010000004.1"/>
</dbReference>
<evidence type="ECO:0000313" key="5">
    <source>
        <dbReference type="Proteomes" id="UP001597509"/>
    </source>
</evidence>
<keyword evidence="2" id="KW-0732">Signal</keyword>
<keyword evidence="1" id="KW-1133">Transmembrane helix</keyword>
<keyword evidence="1" id="KW-0472">Membrane</keyword>
<feature type="transmembrane region" description="Helical" evidence="1">
    <location>
        <begin position="567"/>
        <end position="588"/>
    </location>
</feature>
<evidence type="ECO:0000256" key="2">
    <source>
        <dbReference type="SAM" id="SignalP"/>
    </source>
</evidence>
<dbReference type="Proteomes" id="UP001597509">
    <property type="component" value="Unassembled WGS sequence"/>
</dbReference>
<feature type="signal peptide" evidence="2">
    <location>
        <begin position="1"/>
        <end position="23"/>
    </location>
</feature>
<dbReference type="GO" id="GO:0016787">
    <property type="term" value="F:hydrolase activity"/>
    <property type="evidence" value="ECO:0007669"/>
    <property type="project" value="UniProtKB-KW"/>
</dbReference>
<name>A0ABW5YU30_9SPHI</name>
<proteinExistence type="predicted"/>
<comment type="caution">
    <text evidence="4">The sequence shown here is derived from an EMBL/GenBank/DDBJ whole genome shotgun (WGS) entry which is preliminary data.</text>
</comment>
<gene>
    <name evidence="4" type="ORF">ACFS6I_07575</name>
</gene>
<protein>
    <submittedName>
        <fullName evidence="4">Serine hydrolase domain-containing protein</fullName>
        <ecNumber evidence="4">3.-.-.-</ecNumber>
    </submittedName>
</protein>
<evidence type="ECO:0000259" key="3">
    <source>
        <dbReference type="Pfam" id="PF00144"/>
    </source>
</evidence>
<evidence type="ECO:0000313" key="4">
    <source>
        <dbReference type="EMBL" id="MFD2903776.1"/>
    </source>
</evidence>
<feature type="transmembrane region" description="Helical" evidence="1">
    <location>
        <begin position="497"/>
        <end position="518"/>
    </location>
</feature>
<keyword evidence="1" id="KW-0812">Transmembrane</keyword>
<keyword evidence="4" id="KW-0378">Hydrolase</keyword>
<feature type="transmembrane region" description="Helical" evidence="1">
    <location>
        <begin position="525"/>
        <end position="547"/>
    </location>
</feature>
<sequence length="630" mass="70975">MNKLIILFSVLHFMVLSCKVVNAQLQHHNVPAPAMDQLLKKIAGVLQQEHMPGLMIAIIKNDSTLFSGGLGYADLEQKIKVDSATQFHLASVTKFFVAMGIQNLIAEGKLKLSDRLQTIAPEIPYSNKWESTHPVRLVHLLEHTAGFEDIMLNKMVNMTGKPLMGINAIQEQKNSLTSRWKPGERMSYSNPGYNVLGYIIEKISGIPWNAYIQQTLLKPLAMNSTIFDLSGESLQHYAKGYDFRNGKYTLLPLYMASSNGASSALVSNASDMTRFMRFLLDPEKSYADVLIREHDFLEMEKVHSTLASQHGLQTGYALGNDLFPNNKKITFRGHNGKGEGFSSWIFFNREAGLAYTISANCNTNLWPVSVLIEDFLTKNMEIPKIRTVKIDQSKIGPMLGYYQFMNPKNERWEFYRRIFGGINLLAIDNDKLIIDKGNGQVDSLLHIGNGLFHLKGDIIPSFVIGHDHEGHSFFQGYGNRFYSKAPYLTILLQKIPIYLGLLAALLSIVYTIIGIPLAFLKKIKFIDLCLVLLPSLGIVSFLISYRILGVTDAIHKELYTTLNGTSLSIFAGMLFFGVSAVIGAYLLYKRWSQIDRKWIKFTLAFNTIFLLYLAVLFSIHGWIGIPIWSM</sequence>
<dbReference type="Gene3D" id="3.40.710.10">
    <property type="entry name" value="DD-peptidase/beta-lactamase superfamily"/>
    <property type="match status" value="1"/>
</dbReference>
<evidence type="ECO:0000256" key="1">
    <source>
        <dbReference type="SAM" id="Phobius"/>
    </source>
</evidence>
<dbReference type="InterPro" id="IPR050491">
    <property type="entry name" value="AmpC-like"/>
</dbReference>
<dbReference type="Pfam" id="PF00144">
    <property type="entry name" value="Beta-lactamase"/>
    <property type="match status" value="1"/>
</dbReference>
<feature type="transmembrane region" description="Helical" evidence="1">
    <location>
        <begin position="609"/>
        <end position="628"/>
    </location>
</feature>
<feature type="domain" description="Beta-lactamase-related" evidence="3">
    <location>
        <begin position="41"/>
        <end position="364"/>
    </location>
</feature>
<dbReference type="PANTHER" id="PTHR46825">
    <property type="entry name" value="D-ALANYL-D-ALANINE-CARBOXYPEPTIDASE/ENDOPEPTIDASE AMPH"/>
    <property type="match status" value="1"/>
</dbReference>
<dbReference type="InterPro" id="IPR012338">
    <property type="entry name" value="Beta-lactam/transpept-like"/>
</dbReference>
<dbReference type="EMBL" id="JBHUPE010000004">
    <property type="protein sequence ID" value="MFD2903776.1"/>
    <property type="molecule type" value="Genomic_DNA"/>
</dbReference>
<dbReference type="InterPro" id="IPR001466">
    <property type="entry name" value="Beta-lactam-related"/>
</dbReference>
<feature type="chain" id="PRO_5046244456" evidence="2">
    <location>
        <begin position="24"/>
        <end position="630"/>
    </location>
</feature>
<dbReference type="SUPFAM" id="SSF56601">
    <property type="entry name" value="beta-lactamase/transpeptidase-like"/>
    <property type="match status" value="1"/>
</dbReference>
<dbReference type="PANTHER" id="PTHR46825:SF9">
    <property type="entry name" value="BETA-LACTAMASE-RELATED DOMAIN-CONTAINING PROTEIN"/>
    <property type="match status" value="1"/>
</dbReference>
<accession>A0ABW5YU30</accession>
<dbReference type="EC" id="3.-.-.-" evidence="4"/>
<reference evidence="5" key="1">
    <citation type="journal article" date="2019" name="Int. J. Syst. Evol. Microbiol.">
        <title>The Global Catalogue of Microorganisms (GCM) 10K type strain sequencing project: providing services to taxonomists for standard genome sequencing and annotation.</title>
        <authorList>
            <consortium name="The Broad Institute Genomics Platform"/>
            <consortium name="The Broad Institute Genome Sequencing Center for Infectious Disease"/>
            <person name="Wu L."/>
            <person name="Ma J."/>
        </authorList>
    </citation>
    <scope>NUCLEOTIDE SEQUENCE [LARGE SCALE GENOMIC DNA]</scope>
    <source>
        <strain evidence="5">KCTC 22209</strain>
    </source>
</reference>
<organism evidence="4 5">
    <name type="scientific">Sphingobacterium anhuiense</name>
    <dbReference type="NCBI Taxonomy" id="493780"/>
    <lineage>
        <taxon>Bacteria</taxon>
        <taxon>Pseudomonadati</taxon>
        <taxon>Bacteroidota</taxon>
        <taxon>Sphingobacteriia</taxon>
        <taxon>Sphingobacteriales</taxon>
        <taxon>Sphingobacteriaceae</taxon>
        <taxon>Sphingobacterium</taxon>
    </lineage>
</organism>
<keyword evidence="5" id="KW-1185">Reference proteome</keyword>
<dbReference type="PROSITE" id="PS51257">
    <property type="entry name" value="PROKAR_LIPOPROTEIN"/>
    <property type="match status" value="1"/>
</dbReference>